<sequence>MPRLMPGSDRNKDDRLASEWKPKESMLRATMTATKQLNVGIVGAGFAGLRCADVLLQHGHKVTIFEARNRVGGRVAQSDHLGHKVDLGPNWIHGTEGNPIRKLAEKTSTKLQGWDEAQKIFNTDGTAISDAEAAEYGGLLWDDGLIAKAFKYSEEHTDQIPSDRSLFDHFTEQVESLFTDLDPKKAERKRTTLLNICRMWGAYVGSPVERQSLKFFWLEECIEGENPFVAETYHKILAEVAKPALEKAIMRLNTKVSYIGAAQGSGKPTLTTAPDGATYAFDEVVVTAPLGWLKKNPSAFVPRLEEPLKSAIENLGYGHLDKVYITFPRAWWDTPSSSAPSTSPTKLDTSDTTPNVTATSMSVHQPAPASTPSAHYPGFTHWLPPTYSPLNPSQWDQQAMNLSTLSPPNSHPTLLFYTQGPCSQHIATLLRSTTSQVERDTFLVDFFRPYFSLMPNYRPDHPECIPTAVLATEWANDEFAGYGSYSNFQIGLERGDKDIEALRHGWPKRHLWFAGEHTAPFVALGTTTGAYWSGEAVAGRIVGRYAGDSGGEGKGLGGR</sequence>
<evidence type="ECO:0000256" key="1">
    <source>
        <dbReference type="SAM" id="MobiDB-lite"/>
    </source>
</evidence>
<dbReference type="Proteomes" id="UP000809789">
    <property type="component" value="Unassembled WGS sequence"/>
</dbReference>
<dbReference type="InterPro" id="IPR036188">
    <property type="entry name" value="FAD/NAD-bd_sf"/>
</dbReference>
<evidence type="ECO:0000313" key="3">
    <source>
        <dbReference type="EMBL" id="KAG8627961.1"/>
    </source>
</evidence>
<dbReference type="SUPFAM" id="SSF54373">
    <property type="entry name" value="FAD-linked reductases, C-terminal domain"/>
    <property type="match status" value="1"/>
</dbReference>
<dbReference type="SUPFAM" id="SSF51905">
    <property type="entry name" value="FAD/NAD(P)-binding domain"/>
    <property type="match status" value="1"/>
</dbReference>
<gene>
    <name evidence="3" type="ORF">KVT40_003834</name>
</gene>
<dbReference type="PANTHER" id="PTHR10742:SF414">
    <property type="entry name" value="CONTAINING AMINE OXIDASE, PUTATIVE (AFU_ORTHOLOGUE AFUA_3G12150)-RELATED"/>
    <property type="match status" value="1"/>
</dbReference>
<reference evidence="3" key="1">
    <citation type="submission" date="2021-07" db="EMBL/GenBank/DDBJ databases">
        <title>Elsinoe batatas strain:CRI-CJ2 Genome sequencing and assembly.</title>
        <authorList>
            <person name="Huang L."/>
        </authorList>
    </citation>
    <scope>NUCLEOTIDE SEQUENCE</scope>
    <source>
        <strain evidence="3">CRI-CJ2</strain>
    </source>
</reference>
<dbReference type="PRINTS" id="PR00419">
    <property type="entry name" value="ADXRDTASE"/>
</dbReference>
<dbReference type="GO" id="GO:0003682">
    <property type="term" value="F:chromatin binding"/>
    <property type="evidence" value="ECO:0007669"/>
    <property type="project" value="TreeGrafter"/>
</dbReference>
<evidence type="ECO:0000313" key="4">
    <source>
        <dbReference type="Proteomes" id="UP000809789"/>
    </source>
</evidence>
<dbReference type="Gene3D" id="3.50.50.60">
    <property type="entry name" value="FAD/NAD(P)-binding domain"/>
    <property type="match status" value="1"/>
</dbReference>
<dbReference type="GO" id="GO:0050660">
    <property type="term" value="F:flavin adenine dinucleotide binding"/>
    <property type="evidence" value="ECO:0007669"/>
    <property type="project" value="TreeGrafter"/>
</dbReference>
<dbReference type="GO" id="GO:0006338">
    <property type="term" value="P:chromatin remodeling"/>
    <property type="evidence" value="ECO:0007669"/>
    <property type="project" value="TreeGrafter"/>
</dbReference>
<dbReference type="PANTHER" id="PTHR10742">
    <property type="entry name" value="FLAVIN MONOAMINE OXIDASE"/>
    <property type="match status" value="1"/>
</dbReference>
<keyword evidence="4" id="KW-1185">Reference proteome</keyword>
<feature type="compositionally biased region" description="Polar residues" evidence="1">
    <location>
        <begin position="346"/>
        <end position="370"/>
    </location>
</feature>
<comment type="caution">
    <text evidence="3">The sequence shown here is derived from an EMBL/GenBank/DDBJ whole genome shotgun (WGS) entry which is preliminary data.</text>
</comment>
<dbReference type="InterPro" id="IPR002937">
    <property type="entry name" value="Amino_oxidase"/>
</dbReference>
<protein>
    <recommendedName>
        <fullName evidence="2">Amine oxidase domain-containing protein</fullName>
    </recommendedName>
</protein>
<accession>A0A8K0PFK2</accession>
<dbReference type="Pfam" id="PF01593">
    <property type="entry name" value="Amino_oxidase"/>
    <property type="match status" value="1"/>
</dbReference>
<evidence type="ECO:0000259" key="2">
    <source>
        <dbReference type="Pfam" id="PF01593"/>
    </source>
</evidence>
<proteinExistence type="predicted"/>
<dbReference type="OrthoDB" id="5046242at2759"/>
<dbReference type="Gene3D" id="3.90.660.10">
    <property type="match status" value="1"/>
</dbReference>
<name>A0A8K0PFK2_9PEZI</name>
<dbReference type="EMBL" id="JAESVG020000004">
    <property type="protein sequence ID" value="KAG8627961.1"/>
    <property type="molecule type" value="Genomic_DNA"/>
</dbReference>
<feature type="region of interest" description="Disordered" evidence="1">
    <location>
        <begin position="336"/>
        <end position="370"/>
    </location>
</feature>
<dbReference type="InterPro" id="IPR050281">
    <property type="entry name" value="Flavin_monoamine_oxidase"/>
</dbReference>
<dbReference type="AlphaFoldDB" id="A0A8K0PFK2"/>
<feature type="compositionally biased region" description="Low complexity" evidence="1">
    <location>
        <begin position="336"/>
        <end position="345"/>
    </location>
</feature>
<feature type="domain" description="Amine oxidase" evidence="2">
    <location>
        <begin position="46"/>
        <end position="541"/>
    </location>
</feature>
<dbReference type="GO" id="GO:0016491">
    <property type="term" value="F:oxidoreductase activity"/>
    <property type="evidence" value="ECO:0007669"/>
    <property type="project" value="InterPro"/>
</dbReference>
<organism evidence="3 4">
    <name type="scientific">Elsinoe batatas</name>
    <dbReference type="NCBI Taxonomy" id="2601811"/>
    <lineage>
        <taxon>Eukaryota</taxon>
        <taxon>Fungi</taxon>
        <taxon>Dikarya</taxon>
        <taxon>Ascomycota</taxon>
        <taxon>Pezizomycotina</taxon>
        <taxon>Dothideomycetes</taxon>
        <taxon>Dothideomycetidae</taxon>
        <taxon>Myriangiales</taxon>
        <taxon>Elsinoaceae</taxon>
        <taxon>Elsinoe</taxon>
    </lineage>
</organism>